<dbReference type="Pfam" id="PF06195">
    <property type="entry name" value="DUF996"/>
    <property type="match status" value="1"/>
</dbReference>
<keyword evidence="1" id="KW-0472">Membrane</keyword>
<feature type="transmembrane region" description="Helical" evidence="1">
    <location>
        <begin position="141"/>
        <end position="169"/>
    </location>
</feature>
<reference evidence="2 3" key="1">
    <citation type="submission" date="2016-04" db="EMBL/GenBank/DDBJ databases">
        <title>Complete genome sequence of Thermococcus barossii type strain SHCK-94.</title>
        <authorList>
            <person name="Oger P.M."/>
        </authorList>
    </citation>
    <scope>NUCLEOTIDE SEQUENCE [LARGE SCALE GENOMIC DNA]</scope>
    <source>
        <strain evidence="2 3">SHCK-94</strain>
    </source>
</reference>
<name>A0A2Z2MKQ2_9EURY</name>
<feature type="transmembrane region" description="Helical" evidence="1">
    <location>
        <begin position="12"/>
        <end position="41"/>
    </location>
</feature>
<keyword evidence="1" id="KW-0812">Transmembrane</keyword>
<feature type="transmembrane region" description="Helical" evidence="1">
    <location>
        <begin position="98"/>
        <end position="118"/>
    </location>
</feature>
<dbReference type="KEGG" id="tbs:A3L01_03140"/>
<accession>A0A2Z2MKQ2</accession>
<protein>
    <recommendedName>
        <fullName evidence="4">DUF996 domain-containing protein</fullName>
    </recommendedName>
</protein>
<evidence type="ECO:0008006" key="4">
    <source>
        <dbReference type="Google" id="ProtNLM"/>
    </source>
</evidence>
<sequence>MAVVNVSSEKNMGMWGAIFALVGGFIPYVGGILSLIGFILILLALKGIGDAVGDERPFKNYLYAVIFAIGGLIVILALLFGTFAIAPAGWRLSESAGIGLAILLFILFVALIIGAAYFQKRAWLAMYEITGTKEFKDAATWIWWGALTAIILVGFILLLVARVFVIIAFNKMPSELGEEPEQARAEEEVIW</sequence>
<keyword evidence="3" id="KW-1185">Reference proteome</keyword>
<evidence type="ECO:0000313" key="3">
    <source>
        <dbReference type="Proteomes" id="UP000250272"/>
    </source>
</evidence>
<organism evidence="2 3">
    <name type="scientific">Thermococcus barossii</name>
    <dbReference type="NCBI Taxonomy" id="54077"/>
    <lineage>
        <taxon>Archaea</taxon>
        <taxon>Methanobacteriati</taxon>
        <taxon>Methanobacteriota</taxon>
        <taxon>Thermococci</taxon>
        <taxon>Thermococcales</taxon>
        <taxon>Thermococcaceae</taxon>
        <taxon>Thermococcus</taxon>
    </lineage>
</organism>
<dbReference type="InterPro" id="IPR010397">
    <property type="entry name" value="DUF996"/>
</dbReference>
<dbReference type="AlphaFoldDB" id="A0A2Z2MKQ2"/>
<feature type="transmembrane region" description="Helical" evidence="1">
    <location>
        <begin position="61"/>
        <end position="86"/>
    </location>
</feature>
<evidence type="ECO:0000256" key="1">
    <source>
        <dbReference type="SAM" id="Phobius"/>
    </source>
</evidence>
<dbReference type="Proteomes" id="UP000250272">
    <property type="component" value="Chromosome"/>
</dbReference>
<dbReference type="OrthoDB" id="86307at2157"/>
<keyword evidence="1" id="KW-1133">Transmembrane helix</keyword>
<evidence type="ECO:0000313" key="2">
    <source>
        <dbReference type="EMBL" id="ASJ04404.1"/>
    </source>
</evidence>
<proteinExistence type="predicted"/>
<gene>
    <name evidence="2" type="ORF">A3L01_03140</name>
</gene>
<dbReference type="EMBL" id="CP015101">
    <property type="protein sequence ID" value="ASJ04404.1"/>
    <property type="molecule type" value="Genomic_DNA"/>
</dbReference>